<name>A0A382UT91_9ZZZZ</name>
<protein>
    <recommendedName>
        <fullName evidence="1">Nucleoside phosphorylase domain-containing protein</fullName>
    </recommendedName>
</protein>
<accession>A0A382UT91</accession>
<dbReference type="GO" id="GO:0005829">
    <property type="term" value="C:cytosol"/>
    <property type="evidence" value="ECO:0007669"/>
    <property type="project" value="TreeGrafter"/>
</dbReference>
<dbReference type="InterPro" id="IPR000845">
    <property type="entry name" value="Nucleoside_phosphorylase_d"/>
</dbReference>
<feature type="non-terminal residue" evidence="2">
    <location>
        <position position="262"/>
    </location>
</feature>
<dbReference type="GO" id="GO:0009116">
    <property type="term" value="P:nucleoside metabolic process"/>
    <property type="evidence" value="ECO:0007669"/>
    <property type="project" value="InterPro"/>
</dbReference>
<dbReference type="GO" id="GO:0019284">
    <property type="term" value="P:L-methionine salvage from S-adenosylmethionine"/>
    <property type="evidence" value="ECO:0007669"/>
    <property type="project" value="TreeGrafter"/>
</dbReference>
<dbReference type="GO" id="GO:0008930">
    <property type="term" value="F:methylthioadenosine nucleosidase activity"/>
    <property type="evidence" value="ECO:0007669"/>
    <property type="project" value="TreeGrafter"/>
</dbReference>
<proteinExistence type="predicted"/>
<dbReference type="Pfam" id="PF01048">
    <property type="entry name" value="PNP_UDP_1"/>
    <property type="match status" value="1"/>
</dbReference>
<dbReference type="PANTHER" id="PTHR46832">
    <property type="entry name" value="5'-METHYLTHIOADENOSINE/S-ADENOSYLHOMOCYSTEINE NUCLEOSIDASE"/>
    <property type="match status" value="1"/>
</dbReference>
<evidence type="ECO:0000259" key="1">
    <source>
        <dbReference type="Pfam" id="PF01048"/>
    </source>
</evidence>
<dbReference type="InterPro" id="IPR035994">
    <property type="entry name" value="Nucleoside_phosphorylase_sf"/>
</dbReference>
<evidence type="ECO:0000313" key="2">
    <source>
        <dbReference type="EMBL" id="SVD37476.1"/>
    </source>
</evidence>
<dbReference type="PANTHER" id="PTHR46832:SF1">
    <property type="entry name" value="5'-METHYLTHIOADENOSINE_S-ADENOSYLHOMOCYSTEINE NUCLEOSIDASE"/>
    <property type="match status" value="1"/>
</dbReference>
<feature type="domain" description="Nucleoside phosphorylase" evidence="1">
    <location>
        <begin position="3"/>
        <end position="191"/>
    </location>
</feature>
<gene>
    <name evidence="2" type="ORF">METZ01_LOCUS390330</name>
</gene>
<dbReference type="GO" id="GO:0008782">
    <property type="term" value="F:adenosylhomocysteine nucleosidase activity"/>
    <property type="evidence" value="ECO:0007669"/>
    <property type="project" value="TreeGrafter"/>
</dbReference>
<dbReference type="Gene3D" id="3.40.50.1580">
    <property type="entry name" value="Nucleoside phosphorylase domain"/>
    <property type="match status" value="1"/>
</dbReference>
<dbReference type="EMBL" id="UINC01146632">
    <property type="protein sequence ID" value="SVD37476.1"/>
    <property type="molecule type" value="Genomic_DNA"/>
</dbReference>
<sequence length="262" mass="28377">MMLIVGALQRETSGITRSLGYTAVEGPEDFDVYTPKSNQNPTIVLSGSGSERATRATIWAIDKFNPEAIVSMGFCSATKEHQRSGDLIIATSVTNLPGTPFEWSMPIKTDSIAPNKSLTLAARTAVEIAGLDYHLGPMVTISRLATTSGTKRWLGNVAGAIGSDTRSHAVVTAANEKHVPWVSVSAVLDDLDVNIPKIIDRVDKGPKQRGLDIYIKYLFQSPNDFPSLRRLKLASDQAKTSLTTFIPIFIKACLDLKTLESS</sequence>
<reference evidence="2" key="1">
    <citation type="submission" date="2018-05" db="EMBL/GenBank/DDBJ databases">
        <authorList>
            <person name="Lanie J.A."/>
            <person name="Ng W.-L."/>
            <person name="Kazmierczak K.M."/>
            <person name="Andrzejewski T.M."/>
            <person name="Davidsen T.M."/>
            <person name="Wayne K.J."/>
            <person name="Tettelin H."/>
            <person name="Glass J.I."/>
            <person name="Rusch D."/>
            <person name="Podicherti R."/>
            <person name="Tsui H.-C.T."/>
            <person name="Winkler M.E."/>
        </authorList>
    </citation>
    <scope>NUCLEOTIDE SEQUENCE</scope>
</reference>
<organism evidence="2">
    <name type="scientific">marine metagenome</name>
    <dbReference type="NCBI Taxonomy" id="408172"/>
    <lineage>
        <taxon>unclassified sequences</taxon>
        <taxon>metagenomes</taxon>
        <taxon>ecological metagenomes</taxon>
    </lineage>
</organism>
<dbReference type="SUPFAM" id="SSF53167">
    <property type="entry name" value="Purine and uridine phosphorylases"/>
    <property type="match status" value="1"/>
</dbReference>
<dbReference type="AlphaFoldDB" id="A0A382UT91"/>